<dbReference type="SUPFAM" id="SSF55073">
    <property type="entry name" value="Nucleotide cyclase"/>
    <property type="match status" value="1"/>
</dbReference>
<organism evidence="4 5">
    <name type="scientific">Sulfuriferula plumbiphila</name>
    <dbReference type="NCBI Taxonomy" id="171865"/>
    <lineage>
        <taxon>Bacteria</taxon>
        <taxon>Pseudomonadati</taxon>
        <taxon>Pseudomonadota</taxon>
        <taxon>Betaproteobacteria</taxon>
        <taxon>Nitrosomonadales</taxon>
        <taxon>Sulfuricellaceae</taxon>
        <taxon>Sulfuriferula</taxon>
    </lineage>
</organism>
<accession>A0A512LBF1</accession>
<dbReference type="InterPro" id="IPR050469">
    <property type="entry name" value="Diguanylate_Cyclase"/>
</dbReference>
<dbReference type="CDD" id="cd01949">
    <property type="entry name" value="GGDEF"/>
    <property type="match status" value="1"/>
</dbReference>
<dbReference type="GO" id="GO:0043709">
    <property type="term" value="P:cell adhesion involved in single-species biofilm formation"/>
    <property type="evidence" value="ECO:0007669"/>
    <property type="project" value="TreeGrafter"/>
</dbReference>
<keyword evidence="2" id="KW-0472">Membrane</keyword>
<comment type="caution">
    <text evidence="4">The sequence shown here is derived from an EMBL/GenBank/DDBJ whole genome shotgun (WGS) entry which is preliminary data.</text>
</comment>
<dbReference type="InterPro" id="IPR043128">
    <property type="entry name" value="Rev_trsase/Diguanyl_cyclase"/>
</dbReference>
<dbReference type="Gene3D" id="3.30.70.270">
    <property type="match status" value="1"/>
</dbReference>
<protein>
    <recommendedName>
        <fullName evidence="1">diguanylate cyclase</fullName>
        <ecNumber evidence="1">2.7.7.65</ecNumber>
    </recommendedName>
</protein>
<dbReference type="Proteomes" id="UP000321337">
    <property type="component" value="Unassembled WGS sequence"/>
</dbReference>
<dbReference type="RefSeq" id="WP_223264636.1">
    <property type="nucleotide sequence ID" value="NZ_BKAD01000037.1"/>
</dbReference>
<dbReference type="AlphaFoldDB" id="A0A512LBF1"/>
<proteinExistence type="predicted"/>
<keyword evidence="2" id="KW-0812">Transmembrane</keyword>
<dbReference type="GO" id="GO:0005886">
    <property type="term" value="C:plasma membrane"/>
    <property type="evidence" value="ECO:0007669"/>
    <property type="project" value="TreeGrafter"/>
</dbReference>
<dbReference type="InterPro" id="IPR000160">
    <property type="entry name" value="GGDEF_dom"/>
</dbReference>
<dbReference type="EC" id="2.7.7.65" evidence="1"/>
<dbReference type="NCBIfam" id="TIGR00254">
    <property type="entry name" value="GGDEF"/>
    <property type="match status" value="1"/>
</dbReference>
<dbReference type="GO" id="GO:0052621">
    <property type="term" value="F:diguanylate cyclase activity"/>
    <property type="evidence" value="ECO:0007669"/>
    <property type="project" value="UniProtKB-EC"/>
</dbReference>
<keyword evidence="2" id="KW-1133">Transmembrane helix</keyword>
<sequence length="470" mass="51641">MALFAALEITLVLTMLAVYWVSSPARHAASAPGEGLVIAQQIEGLAHDVHQTAKLIARHPQTIACLKSGAEDLCRNQAANIYALNEGVQIFLVPEQRVNSQAGDASVLPEAYTRFVVGPDAHPTAAASMSLTVSEPVVEGTTQLGHVILTQAVPHLQDLFDTLPLPGGYLELRQYTGPGTYTVVRRRGDESLKTGSAAQEIALAGTPWKLALWKDSPRPAIALLTYFTVWLVLSVLLTAMVWLLYLRLRTWINEDLNAIVNLVTDIRRQRVRSSYHVNLAEFEKPLAMLVKLAQLTVGKQKEVESQASLDHLSQVYNRRSFDVRQGELFKTLQQGQVHSLLIIDIDNFKYVNDTYGHDAGDQLIAQFGQALKVHLRASDFVARLGGDEFCVIFPNTPLPRAVELAERLRANLPAVLELTPGVLHRLNWSGGLSEYSPKDSAENMALIRADGALLEAKRGGRNMTRIKAAA</sequence>
<feature type="domain" description="GGDEF" evidence="3">
    <location>
        <begin position="336"/>
        <end position="469"/>
    </location>
</feature>
<dbReference type="PANTHER" id="PTHR45138:SF24">
    <property type="entry name" value="DIGUANYLATE CYCLASE DGCC-RELATED"/>
    <property type="match status" value="1"/>
</dbReference>
<dbReference type="GO" id="GO:1902201">
    <property type="term" value="P:negative regulation of bacterial-type flagellum-dependent cell motility"/>
    <property type="evidence" value="ECO:0007669"/>
    <property type="project" value="TreeGrafter"/>
</dbReference>
<evidence type="ECO:0000313" key="4">
    <source>
        <dbReference type="EMBL" id="GEP31820.1"/>
    </source>
</evidence>
<feature type="transmembrane region" description="Helical" evidence="2">
    <location>
        <begin position="223"/>
        <end position="246"/>
    </location>
</feature>
<dbReference type="EMBL" id="BKAD01000037">
    <property type="protein sequence ID" value="GEP31820.1"/>
    <property type="molecule type" value="Genomic_DNA"/>
</dbReference>
<dbReference type="PANTHER" id="PTHR45138">
    <property type="entry name" value="REGULATORY COMPONENTS OF SENSORY TRANSDUCTION SYSTEM"/>
    <property type="match status" value="1"/>
</dbReference>
<evidence type="ECO:0000256" key="1">
    <source>
        <dbReference type="ARBA" id="ARBA00012528"/>
    </source>
</evidence>
<evidence type="ECO:0000259" key="3">
    <source>
        <dbReference type="PROSITE" id="PS50887"/>
    </source>
</evidence>
<dbReference type="PROSITE" id="PS50887">
    <property type="entry name" value="GGDEF"/>
    <property type="match status" value="1"/>
</dbReference>
<gene>
    <name evidence="4" type="ORF">TPL01_29580</name>
</gene>
<dbReference type="InterPro" id="IPR029787">
    <property type="entry name" value="Nucleotide_cyclase"/>
</dbReference>
<evidence type="ECO:0000256" key="2">
    <source>
        <dbReference type="SAM" id="Phobius"/>
    </source>
</evidence>
<name>A0A512LBF1_9PROT</name>
<dbReference type="FunFam" id="3.30.70.270:FF:000001">
    <property type="entry name" value="Diguanylate cyclase domain protein"/>
    <property type="match status" value="1"/>
</dbReference>
<evidence type="ECO:0000313" key="5">
    <source>
        <dbReference type="Proteomes" id="UP000321337"/>
    </source>
</evidence>
<dbReference type="SMART" id="SM00267">
    <property type="entry name" value="GGDEF"/>
    <property type="match status" value="1"/>
</dbReference>
<dbReference type="Pfam" id="PF00990">
    <property type="entry name" value="GGDEF"/>
    <property type="match status" value="1"/>
</dbReference>
<reference evidence="4 5" key="1">
    <citation type="submission" date="2019-07" db="EMBL/GenBank/DDBJ databases">
        <title>Whole genome shotgun sequence of Thiobacillus plumbophilus NBRC 107929.</title>
        <authorList>
            <person name="Hosoyama A."/>
            <person name="Uohara A."/>
            <person name="Ohji S."/>
            <person name="Ichikawa N."/>
        </authorList>
    </citation>
    <scope>NUCLEOTIDE SEQUENCE [LARGE SCALE GENOMIC DNA]</scope>
    <source>
        <strain evidence="4 5">NBRC 107929</strain>
    </source>
</reference>
<keyword evidence="5" id="KW-1185">Reference proteome</keyword>